<proteinExistence type="inferred from homology"/>
<dbReference type="InterPro" id="IPR043970">
    <property type="entry name" value="FUZ/MON1/HPS1_longin_3"/>
</dbReference>
<sequence>MRNGIEYFVFSTAGKLVFASHQSGDGEDEDGQASTRVGVLQTLISIYADDAHDRLRHISLSDSLSIVFLLRPPLYLTAISHHTHGQPPQPPALLRIHLDALHLQLTSIVPAPKLNKLYAQRPNYDLRARMLTGTEPFLHSLIGSLQQSHPPSSSASAIGTEGGWPWLLGALQPIKLDPSLRAKLGQALQPPALSTSASASPTLNSTASTAASTLSLLNPVAYLTTPSSSTAPPVSRPKDLLYVLVLFRSQLVTLLRPRKHSVHAADMHLLINAARASIRSRSKAERSPTESAEETAAAALAEDLISWVPVCLPRFAAGGYVWAHVSLLPKSGARPKTGAASPQSSLLSSATAASSSRPPTPGQGPTTGSRASSGLPTHHVSTATAVSFSPAASSSTTSLHVPDSSTAQAVASAMRSSLRSASTSRASSPLPSPLLSSAASSFPSSPLIPSSSSSSSSGSASQDPDQTIKADDRASESNGENDDEAGDRTGTHPTNQSETASLADSDTPSHSQGREHDVSTMDEAQEAELMASISALRSGPVTPLPTPGVEGKQPLVLPPGPSDAAQDAEAAEKERRRKANYFAENLEEEDDLTLVLVSGDPDAFSSLSLWRNHIISTLQSSSILSQLLRKLNISAAPASTAGPAKSSYSADELRIPGLRHFIYKSRTATQLTAPRYEAPYVSSSAGSPTSAVDAGAQTQEDSNGKRGVDESTGDSDGGDAWRRLTGLYGLVWDGIHAPQPPTRDMFGLKPARQDSDAALTSDTADVDESAEKGSSDTPSSGQYHGEPPTLHTWASSSSSYAFVRTEHEAVLGWLTSAFELYICVSPWIRRKAVTTMANKVAKWVKDKEEELFLVAPPVF</sequence>
<evidence type="ECO:0000259" key="6">
    <source>
        <dbReference type="Pfam" id="PF19037"/>
    </source>
</evidence>
<dbReference type="Proteomes" id="UP001176517">
    <property type="component" value="Unassembled WGS sequence"/>
</dbReference>
<name>A0AAN6GVT3_9BASI</name>
<feature type="compositionally biased region" description="Low complexity" evidence="4">
    <location>
        <begin position="422"/>
        <end position="461"/>
    </location>
</feature>
<evidence type="ECO:0000256" key="1">
    <source>
        <dbReference type="ARBA" id="ARBA00004380"/>
    </source>
</evidence>
<feature type="domain" description="FUZ/MON1/HPS1 first Longin" evidence="5">
    <location>
        <begin position="7"/>
        <end position="141"/>
    </location>
</feature>
<keyword evidence="9" id="KW-1185">Reference proteome</keyword>
<gene>
    <name evidence="8" type="primary">MON1</name>
    <name evidence="8" type="ORF">OC846_001752</name>
</gene>
<keyword evidence="3" id="KW-0072">Autophagy</keyword>
<evidence type="ECO:0000313" key="8">
    <source>
        <dbReference type="EMBL" id="KAK0555324.1"/>
    </source>
</evidence>
<dbReference type="PRINTS" id="PR01546">
    <property type="entry name" value="YEAST73DUF"/>
</dbReference>
<keyword evidence="3" id="KW-0926">Vacuole</keyword>
<feature type="domain" description="FUZ/MON1/HPS1 second Longin" evidence="6">
    <location>
        <begin position="238"/>
        <end position="329"/>
    </location>
</feature>
<keyword evidence="3" id="KW-0472">Membrane</keyword>
<organism evidence="8 9">
    <name type="scientific">Tilletia horrida</name>
    <dbReference type="NCBI Taxonomy" id="155126"/>
    <lineage>
        <taxon>Eukaryota</taxon>
        <taxon>Fungi</taxon>
        <taxon>Dikarya</taxon>
        <taxon>Basidiomycota</taxon>
        <taxon>Ustilaginomycotina</taxon>
        <taxon>Exobasidiomycetes</taxon>
        <taxon>Tilletiales</taxon>
        <taxon>Tilletiaceae</taxon>
        <taxon>Tilletia</taxon>
    </lineage>
</organism>
<feature type="compositionally biased region" description="Polar residues" evidence="4">
    <location>
        <begin position="681"/>
        <end position="701"/>
    </location>
</feature>
<reference evidence="8" key="1">
    <citation type="journal article" date="2023" name="PhytoFront">
        <title>Draft Genome Resources of Seven Strains of Tilletia horrida, Causal Agent of Kernel Smut of Rice.</title>
        <authorList>
            <person name="Khanal S."/>
            <person name="Antony Babu S."/>
            <person name="Zhou X.G."/>
        </authorList>
    </citation>
    <scope>NUCLEOTIDE SEQUENCE</scope>
    <source>
        <strain evidence="8">TX6</strain>
    </source>
</reference>
<feature type="region of interest" description="Disordered" evidence="4">
    <location>
        <begin position="680"/>
        <end position="719"/>
    </location>
</feature>
<dbReference type="GO" id="GO:0032585">
    <property type="term" value="C:multivesicular body membrane"/>
    <property type="evidence" value="ECO:0007669"/>
    <property type="project" value="UniProtKB-SubCell"/>
</dbReference>
<feature type="compositionally biased region" description="Polar residues" evidence="4">
    <location>
        <begin position="491"/>
        <end position="511"/>
    </location>
</feature>
<dbReference type="InterPro" id="IPR004353">
    <property type="entry name" value="Mon1"/>
</dbReference>
<evidence type="ECO:0000313" key="9">
    <source>
        <dbReference type="Proteomes" id="UP001176517"/>
    </source>
</evidence>
<dbReference type="GO" id="GO:0000329">
    <property type="term" value="C:fungal-type vacuole membrane"/>
    <property type="evidence" value="ECO:0007669"/>
    <property type="project" value="TreeGrafter"/>
</dbReference>
<evidence type="ECO:0000259" key="5">
    <source>
        <dbReference type="Pfam" id="PF19036"/>
    </source>
</evidence>
<dbReference type="PANTHER" id="PTHR13027:SF7">
    <property type="entry name" value="VACUOLAR FUSION PROTEIN MON1 HOMOLOG"/>
    <property type="match status" value="1"/>
</dbReference>
<keyword evidence="3" id="KW-0967">Endosome</keyword>
<dbReference type="PANTHER" id="PTHR13027">
    <property type="entry name" value="SAND PROTEIN-RELATED"/>
    <property type="match status" value="1"/>
</dbReference>
<accession>A0AAN6GVT3</accession>
<dbReference type="Pfam" id="PF19036">
    <property type="entry name" value="Fuz_longin_1"/>
    <property type="match status" value="1"/>
</dbReference>
<dbReference type="InterPro" id="IPR043971">
    <property type="entry name" value="FUZ/MON1/HPS1_longin_2"/>
</dbReference>
<feature type="region of interest" description="Disordered" evidence="4">
    <location>
        <begin position="742"/>
        <end position="790"/>
    </location>
</feature>
<dbReference type="GO" id="GO:0016192">
    <property type="term" value="P:vesicle-mediated transport"/>
    <property type="evidence" value="ECO:0007669"/>
    <property type="project" value="InterPro"/>
</dbReference>
<feature type="compositionally biased region" description="Basic and acidic residues" evidence="4">
    <location>
        <begin position="466"/>
        <end position="475"/>
    </location>
</feature>
<dbReference type="Pfam" id="PF19037">
    <property type="entry name" value="Fuz_longin_2"/>
    <property type="match status" value="1"/>
</dbReference>
<evidence type="ECO:0000256" key="4">
    <source>
        <dbReference type="SAM" id="MobiDB-lite"/>
    </source>
</evidence>
<dbReference type="Pfam" id="PF19038">
    <property type="entry name" value="Fuz_longin_3"/>
    <property type="match status" value="1"/>
</dbReference>
<feature type="domain" description="FUZ/MON1/HPS1 third Longin" evidence="7">
    <location>
        <begin position="796"/>
        <end position="848"/>
    </location>
</feature>
<comment type="caution">
    <text evidence="8">The sequence shown here is derived from an EMBL/GenBank/DDBJ whole genome shotgun (WGS) entry which is preliminary data.</text>
</comment>
<dbReference type="InterPro" id="IPR043972">
    <property type="entry name" value="FUZ/MON1/HPS1_longin_1"/>
</dbReference>
<keyword evidence="3" id="KW-0813">Transport</keyword>
<comment type="function">
    <text evidence="3">Required for multiple vacuole delivery pathways including the cytoplasm to vacuole transport (Cvt), autophagy, pexophagy and endocytosis.</text>
</comment>
<dbReference type="EMBL" id="JAPDMZ010000028">
    <property type="protein sequence ID" value="KAK0555324.1"/>
    <property type="molecule type" value="Genomic_DNA"/>
</dbReference>
<feature type="region of interest" description="Disordered" evidence="4">
    <location>
        <begin position="537"/>
        <end position="576"/>
    </location>
</feature>
<dbReference type="AlphaFoldDB" id="A0AAN6GVT3"/>
<dbReference type="GO" id="GO:0035658">
    <property type="term" value="C:Mon1-Ccz1 complex"/>
    <property type="evidence" value="ECO:0007669"/>
    <property type="project" value="TreeGrafter"/>
</dbReference>
<comment type="similarity">
    <text evidence="3">Belongs to the MON1/SAND family.</text>
</comment>
<keyword evidence="3" id="KW-0653">Protein transport</keyword>
<comment type="subcellular location">
    <subcellularLocation>
        <location evidence="3">Endosome</location>
        <location evidence="3">Multivesicular body membrane</location>
        <topology evidence="3">Peripheral membrane protein</topology>
    </subcellularLocation>
    <subcellularLocation>
        <location evidence="1 3">Prevacuolar compartment membrane</location>
        <topology evidence="1 3">Peripheral membrane protein</topology>
    </subcellularLocation>
    <subcellularLocation>
        <location evidence="3">Vacuole membrane</location>
        <topology evidence="3">Peripheral membrane protein</topology>
    </subcellularLocation>
</comment>
<evidence type="ECO:0000259" key="7">
    <source>
        <dbReference type="Pfam" id="PF19038"/>
    </source>
</evidence>
<evidence type="ECO:0000256" key="2">
    <source>
        <dbReference type="ARBA" id="ARBA00018132"/>
    </source>
</evidence>
<feature type="compositionally biased region" description="Low complexity" evidence="4">
    <location>
        <begin position="339"/>
        <end position="370"/>
    </location>
</feature>
<dbReference type="GO" id="GO:0006914">
    <property type="term" value="P:autophagy"/>
    <property type="evidence" value="ECO:0007669"/>
    <property type="project" value="UniProtKB-UniRule"/>
</dbReference>
<protein>
    <recommendedName>
        <fullName evidence="2 3">Vacuolar fusion protein MON1</fullName>
    </recommendedName>
</protein>
<feature type="region of interest" description="Disordered" evidence="4">
    <location>
        <begin position="422"/>
        <end position="523"/>
    </location>
</feature>
<evidence type="ECO:0000256" key="3">
    <source>
        <dbReference type="RuleBase" id="RU367048"/>
    </source>
</evidence>
<feature type="region of interest" description="Disordered" evidence="4">
    <location>
        <begin position="332"/>
        <end position="377"/>
    </location>
</feature>
<dbReference type="GO" id="GO:0006623">
    <property type="term" value="P:protein targeting to vacuole"/>
    <property type="evidence" value="ECO:0007669"/>
    <property type="project" value="UniProtKB-UniRule"/>
</dbReference>